<dbReference type="SUPFAM" id="SSF88697">
    <property type="entry name" value="PUA domain-like"/>
    <property type="match status" value="1"/>
</dbReference>
<dbReference type="Pfam" id="PF04266">
    <property type="entry name" value="ASCH"/>
    <property type="match status" value="1"/>
</dbReference>
<dbReference type="SMART" id="SM01022">
    <property type="entry name" value="ASCH"/>
    <property type="match status" value="1"/>
</dbReference>
<evidence type="ECO:0000259" key="1">
    <source>
        <dbReference type="SMART" id="SM01022"/>
    </source>
</evidence>
<gene>
    <name evidence="2" type="ORF">CYFUS_006816</name>
</gene>
<dbReference type="InterPro" id="IPR007374">
    <property type="entry name" value="ASCH_domain"/>
</dbReference>
<accession>A0A250JD82</accession>
<dbReference type="RefSeq" id="WP_095989086.1">
    <property type="nucleotide sequence ID" value="NZ_CP022098.1"/>
</dbReference>
<dbReference type="EMBL" id="CP022098">
    <property type="protein sequence ID" value="ATB41351.1"/>
    <property type="molecule type" value="Genomic_DNA"/>
</dbReference>
<dbReference type="Gene3D" id="2.30.130.30">
    <property type="entry name" value="Hypothetical protein"/>
    <property type="match status" value="1"/>
</dbReference>
<protein>
    <recommendedName>
        <fullName evidence="1">ASCH domain-containing protein</fullName>
    </recommendedName>
</protein>
<proteinExistence type="predicted"/>
<sequence length="136" mass="15547">MKVLLSIKPEYAEKILDGEKQFEFRKAVFKNPTVKTVVIYATKPVGKVVGEFDIAEVLSERPSTLWARTAKLAGISRRFFDEYFEGRSTAYAIKVQRVRRYRKPLELRSLIKSGVAPQSFCYLPARARDRDGQDAA</sequence>
<evidence type="ECO:0000313" key="2">
    <source>
        <dbReference type="EMBL" id="ATB41351.1"/>
    </source>
</evidence>
<dbReference type="AlphaFoldDB" id="A0A250JD82"/>
<dbReference type="KEGG" id="cfus:CYFUS_006816"/>
<dbReference type="Proteomes" id="UP000217257">
    <property type="component" value="Chromosome"/>
</dbReference>
<reference evidence="2 3" key="1">
    <citation type="submission" date="2017-06" db="EMBL/GenBank/DDBJ databases">
        <title>Sequencing and comparative analysis of myxobacterial genomes.</title>
        <authorList>
            <person name="Rupp O."/>
            <person name="Goesmann A."/>
            <person name="Sogaard-Andersen L."/>
        </authorList>
    </citation>
    <scope>NUCLEOTIDE SEQUENCE [LARGE SCALE GENOMIC DNA]</scope>
    <source>
        <strain evidence="2 3">DSM 52655</strain>
    </source>
</reference>
<feature type="domain" description="ASCH" evidence="1">
    <location>
        <begin position="5"/>
        <end position="99"/>
    </location>
</feature>
<name>A0A250JD82_9BACT</name>
<evidence type="ECO:0000313" key="3">
    <source>
        <dbReference type="Proteomes" id="UP000217257"/>
    </source>
</evidence>
<dbReference type="InterPro" id="IPR015947">
    <property type="entry name" value="PUA-like_sf"/>
</dbReference>
<organism evidence="2 3">
    <name type="scientific">Cystobacter fuscus</name>
    <dbReference type="NCBI Taxonomy" id="43"/>
    <lineage>
        <taxon>Bacteria</taxon>
        <taxon>Pseudomonadati</taxon>
        <taxon>Myxococcota</taxon>
        <taxon>Myxococcia</taxon>
        <taxon>Myxococcales</taxon>
        <taxon>Cystobacterineae</taxon>
        <taxon>Archangiaceae</taxon>
        <taxon>Cystobacter</taxon>
    </lineage>
</organism>